<dbReference type="InterPro" id="IPR042100">
    <property type="entry name" value="Bug_dom1"/>
</dbReference>
<feature type="chain" id="PRO_5012420497" description="LacI family transcriptional regulator" evidence="2">
    <location>
        <begin position="25"/>
        <end position="319"/>
    </location>
</feature>
<dbReference type="PANTHER" id="PTHR42928:SF5">
    <property type="entry name" value="BLR1237 PROTEIN"/>
    <property type="match status" value="1"/>
</dbReference>
<comment type="similarity">
    <text evidence="1">Belongs to the UPF0065 (bug) family.</text>
</comment>
<dbReference type="PANTHER" id="PTHR42928">
    <property type="entry name" value="TRICARBOXYLATE-BINDING PROTEIN"/>
    <property type="match status" value="1"/>
</dbReference>
<name>A0A225MRR2_9BURK</name>
<dbReference type="EMBL" id="NJIH01000003">
    <property type="protein sequence ID" value="OWT63966.1"/>
    <property type="molecule type" value="Genomic_DNA"/>
</dbReference>
<comment type="caution">
    <text evidence="3">The sequence shown here is derived from an EMBL/GenBank/DDBJ whole genome shotgun (WGS) entry which is preliminary data.</text>
</comment>
<accession>A0A225MRR2</accession>
<reference evidence="4" key="1">
    <citation type="submission" date="2017-06" db="EMBL/GenBank/DDBJ databases">
        <title>Herbaspirillum phytohormonus sp. nov., isolated from the root nodule of Robinia pseudoacacia in lead-zinc mine.</title>
        <authorList>
            <person name="Fan M."/>
            <person name="Lin Y."/>
        </authorList>
    </citation>
    <scope>NUCLEOTIDE SEQUENCE [LARGE SCALE GENOMIC DNA]</scope>
    <source>
        <strain evidence="4">SC-089</strain>
    </source>
</reference>
<evidence type="ECO:0000313" key="3">
    <source>
        <dbReference type="EMBL" id="OWT63966.1"/>
    </source>
</evidence>
<dbReference type="PIRSF" id="PIRSF017082">
    <property type="entry name" value="YflP"/>
    <property type="match status" value="1"/>
</dbReference>
<keyword evidence="4" id="KW-1185">Reference proteome</keyword>
<evidence type="ECO:0008006" key="5">
    <source>
        <dbReference type="Google" id="ProtNLM"/>
    </source>
</evidence>
<dbReference type="InterPro" id="IPR005064">
    <property type="entry name" value="BUG"/>
</dbReference>
<sequence>MISKKAIKCLVAGTALLVSYSASAAWPDRPLTIVAPYAPGGNADVLARLIGKAVGERLGQTVIVENRPGAGGMVGSAYVAHAKPDGYTFLLGSIANTLYPYFYKKVPYDVKSSLQPVSQVVSIPNLVAVAPKSKFKNLQEIIAEAKSHPGAVSCATTGVGTSTYLSCELIKLRLGVNITDVPYKGGIPAITDVIGGQVNFVIANEALPFIKDGRLRGIAVTSEKPTSLAPSITPVSSMIKGFNVVSWYGIFAPSHTPKQITEKLAHEVAEALKSKEVLDRLTVLGATPVSSTPAEFKKYFDSELEGWGKITKEMNVTPS</sequence>
<dbReference type="Proteomes" id="UP000214603">
    <property type="component" value="Unassembled WGS sequence"/>
</dbReference>
<dbReference type="Gene3D" id="3.40.190.10">
    <property type="entry name" value="Periplasmic binding protein-like II"/>
    <property type="match status" value="1"/>
</dbReference>
<gene>
    <name evidence="3" type="ORF">CEY11_06615</name>
</gene>
<dbReference type="Gene3D" id="3.40.190.150">
    <property type="entry name" value="Bordetella uptake gene, domain 1"/>
    <property type="match status" value="1"/>
</dbReference>
<organism evidence="3 4">
    <name type="scientific">Candidimonas nitroreducens</name>
    <dbReference type="NCBI Taxonomy" id="683354"/>
    <lineage>
        <taxon>Bacteria</taxon>
        <taxon>Pseudomonadati</taxon>
        <taxon>Pseudomonadota</taxon>
        <taxon>Betaproteobacteria</taxon>
        <taxon>Burkholderiales</taxon>
        <taxon>Alcaligenaceae</taxon>
        <taxon>Candidimonas</taxon>
    </lineage>
</organism>
<feature type="signal peptide" evidence="2">
    <location>
        <begin position="1"/>
        <end position="24"/>
    </location>
</feature>
<evidence type="ECO:0000256" key="1">
    <source>
        <dbReference type="ARBA" id="ARBA00006987"/>
    </source>
</evidence>
<protein>
    <recommendedName>
        <fullName evidence="5">LacI family transcriptional regulator</fullName>
    </recommendedName>
</protein>
<dbReference type="AlphaFoldDB" id="A0A225MRR2"/>
<evidence type="ECO:0000256" key="2">
    <source>
        <dbReference type="SAM" id="SignalP"/>
    </source>
</evidence>
<evidence type="ECO:0000313" key="4">
    <source>
        <dbReference type="Proteomes" id="UP000214603"/>
    </source>
</evidence>
<keyword evidence="2" id="KW-0732">Signal</keyword>
<proteinExistence type="inferred from homology"/>
<dbReference type="Pfam" id="PF03401">
    <property type="entry name" value="TctC"/>
    <property type="match status" value="1"/>
</dbReference>
<dbReference type="OrthoDB" id="8678477at2"/>
<dbReference type="CDD" id="cd13578">
    <property type="entry name" value="PBP2_Bug27"/>
    <property type="match status" value="1"/>
</dbReference>